<evidence type="ECO:0000313" key="1">
    <source>
        <dbReference type="EMBL" id="CAI9977208.1"/>
    </source>
</evidence>
<reference evidence="2 3" key="2">
    <citation type="submission" date="2024-07" db="EMBL/GenBank/DDBJ databases">
        <authorList>
            <person name="Akdeniz Z."/>
        </authorList>
    </citation>
    <scope>NUCLEOTIDE SEQUENCE [LARGE SCALE GENOMIC DNA]</scope>
</reference>
<name>A0AA86RPD6_9EUKA</name>
<proteinExistence type="predicted"/>
<organism evidence="1">
    <name type="scientific">Hexamita inflata</name>
    <dbReference type="NCBI Taxonomy" id="28002"/>
    <lineage>
        <taxon>Eukaryota</taxon>
        <taxon>Metamonada</taxon>
        <taxon>Diplomonadida</taxon>
        <taxon>Hexamitidae</taxon>
        <taxon>Hexamitinae</taxon>
        <taxon>Hexamita</taxon>
    </lineage>
</organism>
<gene>
    <name evidence="2" type="ORF">HINF_LOCUS10290</name>
    <name evidence="1" type="ORF">HINF_LOCUS64853</name>
</gene>
<dbReference type="EMBL" id="CAXDID020000022">
    <property type="protein sequence ID" value="CAL5988268.1"/>
    <property type="molecule type" value="Genomic_DNA"/>
</dbReference>
<dbReference type="EMBL" id="CATOUU010001177">
    <property type="protein sequence ID" value="CAI9977208.1"/>
    <property type="molecule type" value="Genomic_DNA"/>
</dbReference>
<accession>A0AA86RPD6</accession>
<reference evidence="1" key="1">
    <citation type="submission" date="2023-06" db="EMBL/GenBank/DDBJ databases">
        <authorList>
            <person name="Kurt Z."/>
        </authorList>
    </citation>
    <scope>NUCLEOTIDE SEQUENCE</scope>
</reference>
<comment type="caution">
    <text evidence="1">The sequence shown here is derived from an EMBL/GenBank/DDBJ whole genome shotgun (WGS) entry which is preliminary data.</text>
</comment>
<sequence>MIFESKQFINVSVPLLQSLNYSFIGSNIQQIVQENEVLLKIDQLDEMQSQEFWITIAHIYNCEIEYLKKWYKQQLKSSQFQASQSRYQSDNISLIPEETDQTSSIYLKIDNQIRNALIQVASLYNNSKINSALSDKQLCILVNNTVKMDRAQKFWKSVAALVPSKSKKQIYDFYHNSFSKALFDQKLSREDRKYIQQLNMQYPEKKPAKLAEIFLENTGRQILKHNIIMMLVNIRRSTSDSE</sequence>
<dbReference type="Proteomes" id="UP001642409">
    <property type="component" value="Unassembled WGS sequence"/>
</dbReference>
<keyword evidence="3" id="KW-1185">Reference proteome</keyword>
<evidence type="ECO:0000313" key="3">
    <source>
        <dbReference type="Proteomes" id="UP001642409"/>
    </source>
</evidence>
<dbReference type="Gene3D" id="1.10.10.60">
    <property type="entry name" value="Homeodomain-like"/>
    <property type="match status" value="1"/>
</dbReference>
<evidence type="ECO:0000313" key="2">
    <source>
        <dbReference type="EMBL" id="CAL5988268.1"/>
    </source>
</evidence>
<protein>
    <submittedName>
        <fullName evidence="2">Hypothetical_protein</fullName>
    </submittedName>
</protein>
<dbReference type="AlphaFoldDB" id="A0AA86RPD6"/>